<dbReference type="STRING" id="1121322.SAMN02745136_04094"/>
<gene>
    <name evidence="2" type="ORF">SAMN02745136_04094</name>
</gene>
<evidence type="ECO:0000313" key="3">
    <source>
        <dbReference type="Proteomes" id="UP000184386"/>
    </source>
</evidence>
<dbReference type="Gene3D" id="3.30.1380.10">
    <property type="match status" value="1"/>
</dbReference>
<protein>
    <submittedName>
        <fullName evidence="2">D-alanyl-D-alanine carboxypeptidase</fullName>
    </submittedName>
</protein>
<keyword evidence="3" id="KW-1185">Reference proteome</keyword>
<dbReference type="RefSeq" id="WP_084124522.1">
    <property type="nucleotide sequence ID" value="NZ_FRAC01000023.1"/>
</dbReference>
<keyword evidence="2" id="KW-0121">Carboxypeptidase</keyword>
<accession>A0A1M6XWK1</accession>
<dbReference type="Pfam" id="PF13539">
    <property type="entry name" value="Peptidase_M15_4"/>
    <property type="match status" value="1"/>
</dbReference>
<dbReference type="EMBL" id="FRAC01000023">
    <property type="protein sequence ID" value="SHL10286.1"/>
    <property type="molecule type" value="Genomic_DNA"/>
</dbReference>
<evidence type="ECO:0000313" key="2">
    <source>
        <dbReference type="EMBL" id="SHL10286.1"/>
    </source>
</evidence>
<dbReference type="Proteomes" id="UP000184386">
    <property type="component" value="Unassembled WGS sequence"/>
</dbReference>
<feature type="domain" description="Peptidase M15C" evidence="1">
    <location>
        <begin position="179"/>
        <end position="261"/>
    </location>
</feature>
<organism evidence="2 3">
    <name type="scientific">Anaerocolumna jejuensis DSM 15929</name>
    <dbReference type="NCBI Taxonomy" id="1121322"/>
    <lineage>
        <taxon>Bacteria</taxon>
        <taxon>Bacillati</taxon>
        <taxon>Bacillota</taxon>
        <taxon>Clostridia</taxon>
        <taxon>Lachnospirales</taxon>
        <taxon>Lachnospiraceae</taxon>
        <taxon>Anaerocolumna</taxon>
    </lineage>
</organism>
<evidence type="ECO:0000259" key="1">
    <source>
        <dbReference type="Pfam" id="PF13539"/>
    </source>
</evidence>
<keyword evidence="2" id="KW-0378">Hydrolase</keyword>
<proteinExistence type="predicted"/>
<dbReference type="InterPro" id="IPR039561">
    <property type="entry name" value="Peptidase_M15C"/>
</dbReference>
<dbReference type="InterPro" id="IPR009045">
    <property type="entry name" value="Zn_M74/Hedgehog-like"/>
</dbReference>
<name>A0A1M6XWK1_9FIRM</name>
<dbReference type="AlphaFoldDB" id="A0A1M6XWK1"/>
<dbReference type="GO" id="GO:0004180">
    <property type="term" value="F:carboxypeptidase activity"/>
    <property type="evidence" value="ECO:0007669"/>
    <property type="project" value="UniProtKB-KW"/>
</dbReference>
<dbReference type="SUPFAM" id="SSF55166">
    <property type="entry name" value="Hedgehog/DD-peptidase"/>
    <property type="match status" value="1"/>
</dbReference>
<sequence>MLSGTKPGKGKYSGRRLSYFTGFLLLALLISLGIKTYAKSSAEASALLNRKSLDTLTAGSILDPARVKGGTDSCFYAQPIKASVKNRIMDKSYKKDGKVALSELRYVRVLYYGFDKETHIGELIVNKKIAKDILAVFKELYNANYPIEKMVLVDEYEADDEASMKDDNTSAFNYRTIAGSNNLSKHALGLAIDINPLYNPSVQKSNGKTVVSPAEGKKYANRSLENPYYIKKDDICYQAFIKRGFTWGGSWSSLKDYQHFQKSIR</sequence>
<keyword evidence="2" id="KW-0645">Protease</keyword>
<reference evidence="2 3" key="1">
    <citation type="submission" date="2016-11" db="EMBL/GenBank/DDBJ databases">
        <authorList>
            <person name="Jaros S."/>
            <person name="Januszkiewicz K."/>
            <person name="Wedrychowicz H."/>
        </authorList>
    </citation>
    <scope>NUCLEOTIDE SEQUENCE [LARGE SCALE GENOMIC DNA]</scope>
    <source>
        <strain evidence="2 3">DSM 15929</strain>
    </source>
</reference>